<evidence type="ECO:0000313" key="7">
    <source>
        <dbReference type="EMBL" id="MBO2444151.1"/>
    </source>
</evidence>
<evidence type="ECO:0000256" key="4">
    <source>
        <dbReference type="ARBA" id="ARBA00022840"/>
    </source>
</evidence>
<reference evidence="7 8" key="1">
    <citation type="submission" date="2021-03" db="EMBL/GenBank/DDBJ databases">
        <authorList>
            <person name="Kanchanasin P."/>
            <person name="Saeng-In P."/>
            <person name="Phongsopitanun W."/>
            <person name="Yuki M."/>
            <person name="Kudo T."/>
            <person name="Ohkuma M."/>
            <person name="Tanasupawat S."/>
        </authorList>
    </citation>
    <scope>NUCLEOTIDE SEQUENCE [LARGE SCALE GENOMIC DNA]</scope>
    <source>
        <strain evidence="7 8">L46</strain>
    </source>
</reference>
<dbReference type="Pfam" id="PF00005">
    <property type="entry name" value="ABC_tran"/>
    <property type="match status" value="1"/>
</dbReference>
<name>A0ABS3RDC4_9ACTN</name>
<dbReference type="InterPro" id="IPR050683">
    <property type="entry name" value="Bact_Polysacc_Export_ATP-bd"/>
</dbReference>
<keyword evidence="3" id="KW-0547">Nucleotide-binding</keyword>
<keyword evidence="2" id="KW-0813">Transport</keyword>
<keyword evidence="8" id="KW-1185">Reference proteome</keyword>
<evidence type="ECO:0000259" key="6">
    <source>
        <dbReference type="PROSITE" id="PS50893"/>
    </source>
</evidence>
<evidence type="ECO:0000313" key="8">
    <source>
        <dbReference type="Proteomes" id="UP000666915"/>
    </source>
</evidence>
<evidence type="ECO:0000256" key="1">
    <source>
        <dbReference type="ARBA" id="ARBA00005417"/>
    </source>
</evidence>
<dbReference type="RefSeq" id="WP_208272451.1">
    <property type="nucleotide sequence ID" value="NZ_BAAAGM010000063.1"/>
</dbReference>
<evidence type="ECO:0000256" key="2">
    <source>
        <dbReference type="ARBA" id="ARBA00022448"/>
    </source>
</evidence>
<dbReference type="PANTHER" id="PTHR46743:SF2">
    <property type="entry name" value="TEICHOIC ACIDS EXPORT ATP-BINDING PROTEIN TAGH"/>
    <property type="match status" value="1"/>
</dbReference>
<dbReference type="EMBL" id="JAGEOK010000041">
    <property type="protein sequence ID" value="MBO2444151.1"/>
    <property type="molecule type" value="Genomic_DNA"/>
</dbReference>
<gene>
    <name evidence="7" type="ORF">J4557_42185</name>
</gene>
<dbReference type="InterPro" id="IPR027417">
    <property type="entry name" value="P-loop_NTPase"/>
</dbReference>
<dbReference type="InterPro" id="IPR003593">
    <property type="entry name" value="AAA+_ATPase"/>
</dbReference>
<feature type="compositionally biased region" description="Basic and acidic residues" evidence="5">
    <location>
        <begin position="7"/>
        <end position="35"/>
    </location>
</feature>
<protein>
    <submittedName>
        <fullName evidence="7">ABC transporter ATP-binding protein</fullName>
    </submittedName>
</protein>
<feature type="region of interest" description="Disordered" evidence="5">
    <location>
        <begin position="1"/>
        <end position="45"/>
    </location>
</feature>
<dbReference type="SUPFAM" id="SSF52540">
    <property type="entry name" value="P-loop containing nucleoside triphosphate hydrolases"/>
    <property type="match status" value="1"/>
</dbReference>
<dbReference type="PROSITE" id="PS50893">
    <property type="entry name" value="ABC_TRANSPORTER_2"/>
    <property type="match status" value="1"/>
</dbReference>
<feature type="domain" description="ABC transporter" evidence="6">
    <location>
        <begin position="68"/>
        <end position="286"/>
    </location>
</feature>
<dbReference type="InterPro" id="IPR015860">
    <property type="entry name" value="ABC_transpr_TagH-like"/>
</dbReference>
<dbReference type="GO" id="GO:0005524">
    <property type="term" value="F:ATP binding"/>
    <property type="evidence" value="ECO:0007669"/>
    <property type="project" value="UniProtKB-KW"/>
</dbReference>
<dbReference type="InterPro" id="IPR003439">
    <property type="entry name" value="ABC_transporter-like_ATP-bd"/>
</dbReference>
<dbReference type="CDD" id="cd03220">
    <property type="entry name" value="ABC_KpsT_Wzt"/>
    <property type="match status" value="1"/>
</dbReference>
<dbReference type="Gene3D" id="3.40.50.300">
    <property type="entry name" value="P-loop containing nucleotide triphosphate hydrolases"/>
    <property type="match status" value="1"/>
</dbReference>
<accession>A0ABS3RDC4</accession>
<evidence type="ECO:0000256" key="3">
    <source>
        <dbReference type="ARBA" id="ARBA00022741"/>
    </source>
</evidence>
<keyword evidence="4 7" id="KW-0067">ATP-binding</keyword>
<dbReference type="Proteomes" id="UP000666915">
    <property type="component" value="Unassembled WGS sequence"/>
</dbReference>
<proteinExistence type="inferred from homology"/>
<dbReference type="SMART" id="SM00382">
    <property type="entry name" value="AAA"/>
    <property type="match status" value="1"/>
</dbReference>
<comment type="caution">
    <text evidence="7">The sequence shown here is derived from an EMBL/GenBank/DDBJ whole genome shotgun (WGS) entry which is preliminary data.</text>
</comment>
<organism evidence="7 8">
    <name type="scientific">Actinomadura nitritigenes</name>
    <dbReference type="NCBI Taxonomy" id="134602"/>
    <lineage>
        <taxon>Bacteria</taxon>
        <taxon>Bacillati</taxon>
        <taxon>Actinomycetota</taxon>
        <taxon>Actinomycetes</taxon>
        <taxon>Streptosporangiales</taxon>
        <taxon>Thermomonosporaceae</taxon>
        <taxon>Actinomadura</taxon>
    </lineage>
</organism>
<evidence type="ECO:0000256" key="5">
    <source>
        <dbReference type="SAM" id="MobiDB-lite"/>
    </source>
</evidence>
<dbReference type="PANTHER" id="PTHR46743">
    <property type="entry name" value="TEICHOIC ACIDS EXPORT ATP-BINDING PROTEIN TAGH"/>
    <property type="match status" value="1"/>
</dbReference>
<comment type="similarity">
    <text evidence="1">Belongs to the ABC transporter superfamily.</text>
</comment>
<sequence length="286" mass="31393">MPSDPEPAAREDPGTDGREDPGTDRREDPGTDEHAAPPVPPDADPMVVVDQLHVTYRVLGAETDTGASRVRRLLHRSRPRPREVHALRGVSFVLRRGEAVGIVGTNGSGKTTLLRSIAGLLPSDRGQVFTCGQPVLLGVNAALMNDLTGERNIILGCLAMGMPLREVREKYDDVVEFSGLGKFVDMPMRTYSTGMAQRLRFAIATAQTSEVLMIDEALATGDARFRRRSEERLKEMREQAATVVLVSHSLGTIEETCDRTIWLDHGQIRMDGPSAEVVAAYRDEHE</sequence>